<dbReference type="STRING" id="4540.A0A3L6PLZ5"/>
<dbReference type="AlphaFoldDB" id="A0A3L6PLZ5"/>
<reference evidence="2" key="1">
    <citation type="journal article" date="2019" name="Nat. Commun.">
        <title>The genome of broomcorn millet.</title>
        <authorList>
            <person name="Zou C."/>
            <person name="Miki D."/>
            <person name="Li D."/>
            <person name="Tang Q."/>
            <person name="Xiao L."/>
            <person name="Rajput S."/>
            <person name="Deng P."/>
            <person name="Jia W."/>
            <person name="Huang R."/>
            <person name="Zhang M."/>
            <person name="Sun Y."/>
            <person name="Hu J."/>
            <person name="Fu X."/>
            <person name="Schnable P.S."/>
            <person name="Li F."/>
            <person name="Zhang H."/>
            <person name="Feng B."/>
            <person name="Zhu X."/>
            <person name="Liu R."/>
            <person name="Schnable J.C."/>
            <person name="Zhu J.-K."/>
            <person name="Zhang H."/>
        </authorList>
    </citation>
    <scope>NUCLEOTIDE SEQUENCE [LARGE SCALE GENOMIC DNA]</scope>
</reference>
<protein>
    <submittedName>
        <fullName evidence="1">Subtilisin-like protease SBT1.7</fullName>
    </submittedName>
</protein>
<name>A0A3L6PLZ5_PANMI</name>
<sequence length="111" mass="11881">MARGDARVAEKYTFGFIVWSDGEHKVTSPIAITWPGRSQMQSDAACDCETWDRETMLDRQGAGLRPRFVDGGAPPLVARRLVAGSVLLPLAASALTPGRPRCSLAPAARTA</sequence>
<keyword evidence="2" id="KW-1185">Reference proteome</keyword>
<comment type="caution">
    <text evidence="1">The sequence shown here is derived from an EMBL/GenBank/DDBJ whole genome shotgun (WGS) entry which is preliminary data.</text>
</comment>
<dbReference type="Gene3D" id="2.60.40.2310">
    <property type="match status" value="1"/>
</dbReference>
<accession>A0A3L6PLZ5</accession>
<proteinExistence type="predicted"/>
<organism evidence="1 2">
    <name type="scientific">Panicum miliaceum</name>
    <name type="common">Proso millet</name>
    <name type="synonym">Broomcorn millet</name>
    <dbReference type="NCBI Taxonomy" id="4540"/>
    <lineage>
        <taxon>Eukaryota</taxon>
        <taxon>Viridiplantae</taxon>
        <taxon>Streptophyta</taxon>
        <taxon>Embryophyta</taxon>
        <taxon>Tracheophyta</taxon>
        <taxon>Spermatophyta</taxon>
        <taxon>Magnoliopsida</taxon>
        <taxon>Liliopsida</taxon>
        <taxon>Poales</taxon>
        <taxon>Poaceae</taxon>
        <taxon>PACMAD clade</taxon>
        <taxon>Panicoideae</taxon>
        <taxon>Panicodae</taxon>
        <taxon>Paniceae</taxon>
        <taxon>Panicinae</taxon>
        <taxon>Panicum</taxon>
        <taxon>Panicum sect. Panicum</taxon>
    </lineage>
</organism>
<dbReference type="OrthoDB" id="691769at2759"/>
<gene>
    <name evidence="1" type="ORF">C2845_PM18G06500</name>
</gene>
<evidence type="ECO:0000313" key="2">
    <source>
        <dbReference type="Proteomes" id="UP000275267"/>
    </source>
</evidence>
<dbReference type="Proteomes" id="UP000275267">
    <property type="component" value="Unassembled WGS sequence"/>
</dbReference>
<dbReference type="GO" id="GO:0008233">
    <property type="term" value="F:peptidase activity"/>
    <property type="evidence" value="ECO:0007669"/>
    <property type="project" value="UniProtKB-KW"/>
</dbReference>
<evidence type="ECO:0000313" key="1">
    <source>
        <dbReference type="EMBL" id="RLM58309.1"/>
    </source>
</evidence>
<dbReference type="EMBL" id="PQIB02000017">
    <property type="protein sequence ID" value="RLM58309.1"/>
    <property type="molecule type" value="Genomic_DNA"/>
</dbReference>
<dbReference type="GO" id="GO:0006508">
    <property type="term" value="P:proteolysis"/>
    <property type="evidence" value="ECO:0007669"/>
    <property type="project" value="UniProtKB-KW"/>
</dbReference>